<evidence type="ECO:0000313" key="1">
    <source>
        <dbReference type="EMBL" id="GEC04870.1"/>
    </source>
</evidence>
<proteinExistence type="predicted"/>
<dbReference type="PROSITE" id="PS51257">
    <property type="entry name" value="PROKAR_LIPOPROTEIN"/>
    <property type="match status" value="1"/>
</dbReference>
<dbReference type="SUPFAM" id="SSF89392">
    <property type="entry name" value="Prokaryotic lipoproteins and lipoprotein localization factors"/>
    <property type="match status" value="1"/>
</dbReference>
<keyword evidence="1" id="KW-0449">Lipoprotein</keyword>
<dbReference type="InterPro" id="IPR029046">
    <property type="entry name" value="LolA/LolB/LppX"/>
</dbReference>
<sequence length="309" mass="32847">MGLSIRTRGGATLAGTAALVLAGGAVGCGAGKGDGASGSERTVQQVLTVAYEKTAEAKSAKVEMTMSMPAAMDGGGEATMTGVMGWDPTVMDVTMKGSMLATEGGPEQVRMIWRDNVMYMDMGAESAKDMDGKRWMKLDLAAAAKASGDEAVTKQMTSGLENMNQNPAEQLAMLLESPNLKHVGSEKIDGAETEHYKGTLTVKEMMASNKNLEVLEPKDREKLLENIEKSGIKGYDTEVWVNEDDLPVRMDVGMETPQGNVDMSMKFSDYGAKAEVEVPPAGETFDLFEMLKDLEGMAGDESSLDGSGV</sequence>
<dbReference type="Gene3D" id="2.50.20.20">
    <property type="match status" value="1"/>
</dbReference>
<keyword evidence="2" id="KW-1185">Reference proteome</keyword>
<comment type="caution">
    <text evidence="1">The sequence shown here is derived from an EMBL/GenBank/DDBJ whole genome shotgun (WGS) entry which is preliminary data.</text>
</comment>
<reference evidence="1 2" key="1">
    <citation type="submission" date="2019-06" db="EMBL/GenBank/DDBJ databases">
        <title>Whole genome shotgun sequence of Streptomyces spinoverrucosus NBRC 14228.</title>
        <authorList>
            <person name="Hosoyama A."/>
            <person name="Uohara A."/>
            <person name="Ohji S."/>
            <person name="Ichikawa N."/>
        </authorList>
    </citation>
    <scope>NUCLEOTIDE SEQUENCE [LARGE SCALE GENOMIC DNA]</scope>
    <source>
        <strain evidence="1 2">NBRC 14228</strain>
    </source>
</reference>
<dbReference type="RefSeq" id="WP_141309600.1">
    <property type="nucleotide sequence ID" value="NZ_BJND01000017.1"/>
</dbReference>
<organism evidence="1 2">
    <name type="scientific">Streptomyces spinoverrucosus</name>
    <dbReference type="NCBI Taxonomy" id="284043"/>
    <lineage>
        <taxon>Bacteria</taxon>
        <taxon>Bacillati</taxon>
        <taxon>Actinomycetota</taxon>
        <taxon>Actinomycetes</taxon>
        <taxon>Kitasatosporales</taxon>
        <taxon>Streptomycetaceae</taxon>
        <taxon>Streptomyces</taxon>
    </lineage>
</organism>
<dbReference type="Proteomes" id="UP000317881">
    <property type="component" value="Unassembled WGS sequence"/>
</dbReference>
<dbReference type="EMBL" id="BJND01000017">
    <property type="protein sequence ID" value="GEC04870.1"/>
    <property type="molecule type" value="Genomic_DNA"/>
</dbReference>
<evidence type="ECO:0000313" key="2">
    <source>
        <dbReference type="Proteomes" id="UP000317881"/>
    </source>
</evidence>
<gene>
    <name evidence="1" type="ORF">SSP24_25250</name>
</gene>
<protein>
    <submittedName>
        <fullName evidence="1">Putative lipoprotein</fullName>
    </submittedName>
</protein>
<name>A0A4Y3VGF5_9ACTN</name>
<dbReference type="OrthoDB" id="3369896at2"/>
<dbReference type="AlphaFoldDB" id="A0A4Y3VGF5"/>
<accession>A0A4Y3VGF5</accession>